<accession>A0A437MU33</accession>
<name>A0A437MU33_9SPHN</name>
<keyword evidence="2" id="KW-1185">Reference proteome</keyword>
<evidence type="ECO:0000313" key="1">
    <source>
        <dbReference type="EMBL" id="RVU01178.1"/>
    </source>
</evidence>
<comment type="caution">
    <text evidence="1">The sequence shown here is derived from an EMBL/GenBank/DDBJ whole genome shotgun (WGS) entry which is preliminary data.</text>
</comment>
<protein>
    <submittedName>
        <fullName evidence="1">Uncharacterized protein</fullName>
    </submittedName>
</protein>
<proteinExistence type="predicted"/>
<evidence type="ECO:0000313" key="2">
    <source>
        <dbReference type="Proteomes" id="UP000282837"/>
    </source>
</evidence>
<dbReference type="AlphaFoldDB" id="A0A437MU33"/>
<sequence>MSCLGKAALRPRLPQNCTVTAIYIGNGPEQAEDYDQDWEELLTVLSRHQARALIVVHPDVISQDPARLERAKAQLRARHISLVEISFYALDVHSQIKQTMENIMAWQKGKRPDNK</sequence>
<dbReference type="RefSeq" id="WP_127712138.1">
    <property type="nucleotide sequence ID" value="NZ_SACO01000034.1"/>
</dbReference>
<organism evidence="1 2">
    <name type="scientific">Novosphingobium umbonatum</name>
    <dbReference type="NCBI Taxonomy" id="1908524"/>
    <lineage>
        <taxon>Bacteria</taxon>
        <taxon>Pseudomonadati</taxon>
        <taxon>Pseudomonadota</taxon>
        <taxon>Alphaproteobacteria</taxon>
        <taxon>Sphingomonadales</taxon>
        <taxon>Sphingomonadaceae</taxon>
        <taxon>Novosphingobium</taxon>
    </lineage>
</organism>
<dbReference type="OrthoDB" id="9097989at2"/>
<reference evidence="1 2" key="1">
    <citation type="submission" date="2019-01" db="EMBL/GenBank/DDBJ databases">
        <authorList>
            <person name="Chen W.-M."/>
        </authorList>
    </citation>
    <scope>NUCLEOTIDE SEQUENCE [LARGE SCALE GENOMIC DNA]</scope>
    <source>
        <strain evidence="1 2">FSY-9</strain>
    </source>
</reference>
<dbReference type="EMBL" id="SACO01000034">
    <property type="protein sequence ID" value="RVU01178.1"/>
    <property type="molecule type" value="Genomic_DNA"/>
</dbReference>
<dbReference type="Proteomes" id="UP000282837">
    <property type="component" value="Unassembled WGS sequence"/>
</dbReference>
<gene>
    <name evidence="1" type="ORF">EOE18_18130</name>
</gene>